<name>A0ABV5Z298_9ACTN</name>
<evidence type="ECO:0000259" key="4">
    <source>
        <dbReference type="Pfam" id="PF03061"/>
    </source>
</evidence>
<sequence length="366" mass="39080">GRGGNPLVATPGAAGDPGAYGHGRRRRHERAPTDPSVRTRGMTLDELERLSRELGGARSALDDRLGIEYLEATTDRVIARMPVEGNTQVYGTLHGGASCALAEATGSCAAAIHAGPGRMAVGVELNATHHRTAGSGHVTAVATVSHAGRTLVTCDVVITDERDRRVCTARVTSMLRDRPRDPADGPGPEESRIATVVETLASLGADEIAHPGGTLLAHLKRVHALLAEWGARPALRLAGLCHAYYGTDGFATALGDTGRRDELTALVGEEAERLIHFYAGCDRDFSYPGLADPEGPFRDRFSGTVLRPPLPLRRDFAELTAANELDVMRANPGLRARYGQELLDLFTSWRALLSDPARQAVQTLLP</sequence>
<evidence type="ECO:0000313" key="7">
    <source>
        <dbReference type="Proteomes" id="UP001589627"/>
    </source>
</evidence>
<comment type="similarity">
    <text evidence="1">Belongs to the thioesterase PaaI family.</text>
</comment>
<comment type="caution">
    <text evidence="6">The sequence shown here is derived from an EMBL/GenBank/DDBJ whole genome shotgun (WGS) entry which is preliminary data.</text>
</comment>
<dbReference type="InterPro" id="IPR003736">
    <property type="entry name" value="PAAI_dom"/>
</dbReference>
<feature type="domain" description="Thioesterase" evidence="4">
    <location>
        <begin position="90"/>
        <end position="167"/>
    </location>
</feature>
<accession>A0ABV5Z298</accession>
<feature type="non-terminal residue" evidence="6">
    <location>
        <position position="1"/>
    </location>
</feature>
<dbReference type="EC" id="3.1.2.-" evidence="6"/>
<dbReference type="PANTHER" id="PTHR43240">
    <property type="entry name" value="1,4-DIHYDROXY-2-NAPHTHOYL-COA THIOESTERASE 1"/>
    <property type="match status" value="1"/>
</dbReference>
<dbReference type="RefSeq" id="WP_378213564.1">
    <property type="nucleotide sequence ID" value="NZ_JBHLZP010001030.1"/>
</dbReference>
<evidence type="ECO:0000256" key="2">
    <source>
        <dbReference type="ARBA" id="ARBA00022801"/>
    </source>
</evidence>
<dbReference type="InterPro" id="IPR006683">
    <property type="entry name" value="Thioestr_dom"/>
</dbReference>
<gene>
    <name evidence="6" type="ORF">ACFFNX_50115</name>
</gene>
<dbReference type="Pfam" id="PF20680">
    <property type="entry name" value="DUF6817"/>
    <property type="match status" value="1"/>
</dbReference>
<proteinExistence type="inferred from homology"/>
<keyword evidence="7" id="KW-1185">Reference proteome</keyword>
<dbReference type="Gene3D" id="3.10.129.10">
    <property type="entry name" value="Hotdog Thioesterase"/>
    <property type="match status" value="1"/>
</dbReference>
<dbReference type="Pfam" id="PF03061">
    <property type="entry name" value="4HBT"/>
    <property type="match status" value="1"/>
</dbReference>
<dbReference type="SUPFAM" id="SSF54637">
    <property type="entry name" value="Thioesterase/thiol ester dehydrase-isomerase"/>
    <property type="match status" value="1"/>
</dbReference>
<dbReference type="GO" id="GO:0016787">
    <property type="term" value="F:hydrolase activity"/>
    <property type="evidence" value="ECO:0007669"/>
    <property type="project" value="UniProtKB-KW"/>
</dbReference>
<keyword evidence="2 6" id="KW-0378">Hydrolase</keyword>
<reference evidence="6 7" key="1">
    <citation type="submission" date="2024-09" db="EMBL/GenBank/DDBJ databases">
        <authorList>
            <person name="Sun Q."/>
            <person name="Mori K."/>
        </authorList>
    </citation>
    <scope>NUCLEOTIDE SEQUENCE [LARGE SCALE GENOMIC DNA]</scope>
    <source>
        <strain evidence="6 7">TBRC 0563</strain>
    </source>
</reference>
<dbReference type="CDD" id="cd03443">
    <property type="entry name" value="PaaI_thioesterase"/>
    <property type="match status" value="1"/>
</dbReference>
<feature type="region of interest" description="Disordered" evidence="3">
    <location>
        <begin position="1"/>
        <end position="38"/>
    </location>
</feature>
<evidence type="ECO:0000256" key="3">
    <source>
        <dbReference type="SAM" id="MobiDB-lite"/>
    </source>
</evidence>
<dbReference type="PANTHER" id="PTHR43240:SF5">
    <property type="entry name" value="1,4-DIHYDROXY-2-NAPHTHOYL-COA THIOESTERASE 1"/>
    <property type="match status" value="1"/>
</dbReference>
<evidence type="ECO:0000259" key="5">
    <source>
        <dbReference type="Pfam" id="PF20680"/>
    </source>
</evidence>
<protein>
    <submittedName>
        <fullName evidence="6">PaaI family thioesterase</fullName>
        <ecNumber evidence="6">3.1.2.-</ecNumber>
    </submittedName>
</protein>
<organism evidence="6 7">
    <name type="scientific">Actinoallomurus acaciae</name>
    <dbReference type="NCBI Taxonomy" id="502577"/>
    <lineage>
        <taxon>Bacteria</taxon>
        <taxon>Bacillati</taxon>
        <taxon>Actinomycetota</taxon>
        <taxon>Actinomycetes</taxon>
        <taxon>Streptosporangiales</taxon>
        <taxon>Thermomonosporaceae</taxon>
        <taxon>Actinoallomurus</taxon>
    </lineage>
</organism>
<evidence type="ECO:0000256" key="1">
    <source>
        <dbReference type="ARBA" id="ARBA00008324"/>
    </source>
</evidence>
<evidence type="ECO:0000313" key="6">
    <source>
        <dbReference type="EMBL" id="MFB9840332.1"/>
    </source>
</evidence>
<dbReference type="Proteomes" id="UP001589627">
    <property type="component" value="Unassembled WGS sequence"/>
</dbReference>
<feature type="domain" description="DUF6817" evidence="5">
    <location>
        <begin position="200"/>
        <end position="283"/>
    </location>
</feature>
<dbReference type="InterPro" id="IPR029069">
    <property type="entry name" value="HotDog_dom_sf"/>
</dbReference>
<dbReference type="EMBL" id="JBHLZP010001030">
    <property type="protein sequence ID" value="MFB9840332.1"/>
    <property type="molecule type" value="Genomic_DNA"/>
</dbReference>
<dbReference type="NCBIfam" id="TIGR00369">
    <property type="entry name" value="unchar_dom_1"/>
    <property type="match status" value="1"/>
</dbReference>
<dbReference type="InterPro" id="IPR049202">
    <property type="entry name" value="DUF6817"/>
</dbReference>